<reference evidence="2 3" key="1">
    <citation type="submission" date="2016-08" db="EMBL/GenBank/DDBJ databases">
        <title>Genome of Bacillus solimangrovi GH2-4.</title>
        <authorList>
            <person name="Lim S."/>
            <person name="Kim B.-C."/>
        </authorList>
    </citation>
    <scope>NUCLEOTIDE SEQUENCE [LARGE SCALE GENOMIC DNA]</scope>
    <source>
        <strain evidence="2 3">GH2-4</strain>
    </source>
</reference>
<dbReference type="EMBL" id="MJEH01000021">
    <property type="protein sequence ID" value="OEH92881.1"/>
    <property type="molecule type" value="Genomic_DNA"/>
</dbReference>
<proteinExistence type="predicted"/>
<dbReference type="STRING" id="1305675.BFG57_14485"/>
<keyword evidence="1" id="KW-0812">Transmembrane</keyword>
<gene>
    <name evidence="2" type="ORF">BFG57_14485</name>
</gene>
<sequence>MVKNGFIYPLTISILFFISLLILHQVEMIRVGKLITNQQSASIQVESLRQVVVTDVLEWLKHLDTVSDDLTENFSYPHGIAEGTVYIEDKEIIRVHIEFQLSSGREDGFVILYDQGTNELVEWREE</sequence>
<dbReference type="InterPro" id="IPR020372">
    <property type="entry name" value="Competence_ComGG"/>
</dbReference>
<keyword evidence="3" id="KW-1185">Reference proteome</keyword>
<evidence type="ECO:0000256" key="1">
    <source>
        <dbReference type="SAM" id="Phobius"/>
    </source>
</evidence>
<dbReference type="Pfam" id="PF14173">
    <property type="entry name" value="ComGG"/>
    <property type="match status" value="1"/>
</dbReference>
<name>A0A1E5LFN0_9BACI</name>
<keyword evidence="1" id="KW-0472">Membrane</keyword>
<keyword evidence="1" id="KW-1133">Transmembrane helix</keyword>
<dbReference type="RefSeq" id="WP_069717059.1">
    <property type="nucleotide sequence ID" value="NZ_MJEH01000021.1"/>
</dbReference>
<evidence type="ECO:0008006" key="4">
    <source>
        <dbReference type="Google" id="ProtNLM"/>
    </source>
</evidence>
<evidence type="ECO:0000313" key="2">
    <source>
        <dbReference type="EMBL" id="OEH92881.1"/>
    </source>
</evidence>
<accession>A0A1E5LFN0</accession>
<evidence type="ECO:0000313" key="3">
    <source>
        <dbReference type="Proteomes" id="UP000095209"/>
    </source>
</evidence>
<dbReference type="AlphaFoldDB" id="A0A1E5LFN0"/>
<protein>
    <recommendedName>
        <fullName evidence="4">Competence protein ComG</fullName>
    </recommendedName>
</protein>
<organism evidence="2 3">
    <name type="scientific">Bacillus solimangrovi</name>
    <dbReference type="NCBI Taxonomy" id="1305675"/>
    <lineage>
        <taxon>Bacteria</taxon>
        <taxon>Bacillati</taxon>
        <taxon>Bacillota</taxon>
        <taxon>Bacilli</taxon>
        <taxon>Bacillales</taxon>
        <taxon>Bacillaceae</taxon>
        <taxon>Bacillus</taxon>
    </lineage>
</organism>
<dbReference type="Proteomes" id="UP000095209">
    <property type="component" value="Unassembled WGS sequence"/>
</dbReference>
<comment type="caution">
    <text evidence="2">The sequence shown here is derived from an EMBL/GenBank/DDBJ whole genome shotgun (WGS) entry which is preliminary data.</text>
</comment>
<feature type="transmembrane region" description="Helical" evidence="1">
    <location>
        <begin position="6"/>
        <end position="23"/>
    </location>
</feature>